<evidence type="ECO:0000256" key="1">
    <source>
        <dbReference type="ARBA" id="ARBA00022729"/>
    </source>
</evidence>
<protein>
    <submittedName>
        <fullName evidence="4">Substrate-binding domain-containing protein</fullName>
    </submittedName>
</protein>
<dbReference type="PANTHER" id="PTHR30570:SF1">
    <property type="entry name" value="PHOSPHATE-BINDING PROTEIN PSTS"/>
    <property type="match status" value="1"/>
</dbReference>
<evidence type="ECO:0000313" key="4">
    <source>
        <dbReference type="EMBL" id="MFC0267800.1"/>
    </source>
</evidence>
<gene>
    <name evidence="4" type="ORF">ACFFHW_07320</name>
</gene>
<dbReference type="Pfam" id="PF12849">
    <property type="entry name" value="PBP_like_2"/>
    <property type="match status" value="1"/>
</dbReference>
<name>A0ABV6G2B6_9GAMM</name>
<keyword evidence="5" id="KW-1185">Reference proteome</keyword>
<dbReference type="InterPro" id="IPR050811">
    <property type="entry name" value="Phosphate_ABC_transporter"/>
</dbReference>
<dbReference type="SUPFAM" id="SSF53850">
    <property type="entry name" value="Periplasmic binding protein-like II"/>
    <property type="match status" value="1"/>
</dbReference>
<dbReference type="PANTHER" id="PTHR30570">
    <property type="entry name" value="PERIPLASMIC PHOSPHATE BINDING COMPONENT OF PHOSPHATE ABC TRANSPORTER"/>
    <property type="match status" value="1"/>
</dbReference>
<reference evidence="4 5" key="1">
    <citation type="submission" date="2024-09" db="EMBL/GenBank/DDBJ databases">
        <authorList>
            <person name="Sun Q."/>
            <person name="Mori K."/>
        </authorList>
    </citation>
    <scope>NUCLEOTIDE SEQUENCE [LARGE SCALE GENOMIC DNA]</scope>
    <source>
        <strain evidence="4 5">CCM 7415</strain>
    </source>
</reference>
<dbReference type="InterPro" id="IPR024370">
    <property type="entry name" value="PBP_domain"/>
</dbReference>
<accession>A0ABV6G2B6</accession>
<feature type="domain" description="PBP" evidence="3">
    <location>
        <begin position="23"/>
        <end position="298"/>
    </location>
</feature>
<keyword evidence="1 2" id="KW-0732">Signal</keyword>
<evidence type="ECO:0000313" key="5">
    <source>
        <dbReference type="Proteomes" id="UP001589814"/>
    </source>
</evidence>
<comment type="caution">
    <text evidence="4">The sequence shown here is derived from an EMBL/GenBank/DDBJ whole genome shotgun (WGS) entry which is preliminary data.</text>
</comment>
<feature type="signal peptide" evidence="2">
    <location>
        <begin position="1"/>
        <end position="23"/>
    </location>
</feature>
<dbReference type="RefSeq" id="WP_019951767.1">
    <property type="nucleotide sequence ID" value="NZ_JBHLVX010000023.1"/>
</dbReference>
<dbReference type="Proteomes" id="UP001589814">
    <property type="component" value="Unassembled WGS sequence"/>
</dbReference>
<dbReference type="EMBL" id="JBHLVX010000023">
    <property type="protein sequence ID" value="MFC0267800.1"/>
    <property type="molecule type" value="Genomic_DNA"/>
</dbReference>
<proteinExistence type="predicted"/>
<sequence length="341" mass="36769">MKKTIGTAAVLASAVMASSAVQASSNSSQLRIVGSSTVYPFASYVVEEFAATTQYPTPVLESTGSGGGIKLFCAGTGMDTPSITNASRRMKVEEFERCQSNGVNEITEATIGYDGIVFAESSVNEPINLTREQLFLALAAQVPQDGELVANPYQSWSDIDSSLPDREIEVYGPPTTSGTRDAFEELVMAAASEEMSAYGGEYTDIRSDGPYIDAGENDNLIVQRLQENQNAFGIFGYSFLEENPNALTAATINGEAPTPEAISSGDYPVSRSLFFYVKDAHVDSVDALRPYVELFMSDQMIAPNGYLSTIGLIPLPESLRQQEREEVTSFTPIELSDLQEG</sequence>
<evidence type="ECO:0000256" key="2">
    <source>
        <dbReference type="SAM" id="SignalP"/>
    </source>
</evidence>
<evidence type="ECO:0000259" key="3">
    <source>
        <dbReference type="Pfam" id="PF12849"/>
    </source>
</evidence>
<dbReference type="Gene3D" id="3.40.190.10">
    <property type="entry name" value="Periplasmic binding protein-like II"/>
    <property type="match status" value="2"/>
</dbReference>
<organism evidence="4 5">
    <name type="scientific">Kushneria aurantia</name>
    <dbReference type="NCBI Taxonomy" id="504092"/>
    <lineage>
        <taxon>Bacteria</taxon>
        <taxon>Pseudomonadati</taxon>
        <taxon>Pseudomonadota</taxon>
        <taxon>Gammaproteobacteria</taxon>
        <taxon>Oceanospirillales</taxon>
        <taxon>Halomonadaceae</taxon>
        <taxon>Kushneria</taxon>
    </lineage>
</organism>
<feature type="chain" id="PRO_5046633672" evidence="2">
    <location>
        <begin position="24"/>
        <end position="341"/>
    </location>
</feature>